<feature type="compositionally biased region" description="Basic and acidic residues" evidence="4">
    <location>
        <begin position="231"/>
        <end position="248"/>
    </location>
</feature>
<feature type="region of interest" description="Disordered" evidence="4">
    <location>
        <begin position="192"/>
        <end position="354"/>
    </location>
</feature>
<dbReference type="PANTHER" id="PTHR47156">
    <property type="entry name" value="PROTEIN CBG20824"/>
    <property type="match status" value="1"/>
</dbReference>
<dbReference type="Gene3D" id="3.30.40.10">
    <property type="entry name" value="Zinc/RING finger domain, C3HC4 (zinc finger)"/>
    <property type="match status" value="1"/>
</dbReference>
<accession>A0AAV2PGN7</accession>
<evidence type="ECO:0000313" key="6">
    <source>
        <dbReference type="EMBL" id="CAL4059192.1"/>
    </source>
</evidence>
<dbReference type="GO" id="GO:0008270">
    <property type="term" value="F:zinc ion binding"/>
    <property type="evidence" value="ECO:0007669"/>
    <property type="project" value="UniProtKB-KW"/>
</dbReference>
<comment type="caution">
    <text evidence="6">The sequence shown here is derived from an EMBL/GenBank/DDBJ whole genome shotgun (WGS) entry which is preliminary data.</text>
</comment>
<evidence type="ECO:0000313" key="7">
    <source>
        <dbReference type="Proteomes" id="UP001497623"/>
    </source>
</evidence>
<feature type="compositionally biased region" description="Basic and acidic residues" evidence="4">
    <location>
        <begin position="41"/>
        <end position="51"/>
    </location>
</feature>
<evidence type="ECO:0000256" key="3">
    <source>
        <dbReference type="PROSITE-ProRule" id="PRU00175"/>
    </source>
</evidence>
<evidence type="ECO:0000256" key="2">
    <source>
        <dbReference type="ARBA" id="ARBA00022833"/>
    </source>
</evidence>
<evidence type="ECO:0000259" key="5">
    <source>
        <dbReference type="PROSITE" id="PS50089"/>
    </source>
</evidence>
<keyword evidence="1 3" id="KW-0863">Zinc-finger</keyword>
<name>A0AAV2PGN7_MEGNR</name>
<reference evidence="6 7" key="1">
    <citation type="submission" date="2024-05" db="EMBL/GenBank/DDBJ databases">
        <authorList>
            <person name="Wallberg A."/>
        </authorList>
    </citation>
    <scope>NUCLEOTIDE SEQUENCE [LARGE SCALE GENOMIC DNA]</scope>
</reference>
<dbReference type="SUPFAM" id="SSF57850">
    <property type="entry name" value="RING/U-box"/>
    <property type="match status" value="1"/>
</dbReference>
<dbReference type="AlphaFoldDB" id="A0AAV2PGN7"/>
<keyword evidence="7" id="KW-1185">Reference proteome</keyword>
<dbReference type="Proteomes" id="UP001497623">
    <property type="component" value="Unassembled WGS sequence"/>
</dbReference>
<keyword evidence="1 3" id="KW-0479">Metal-binding</keyword>
<feature type="domain" description="RING-type" evidence="5">
    <location>
        <begin position="63"/>
        <end position="106"/>
    </location>
</feature>
<sequence length="354" mass="38846">MEEDILPPGDPATDPAECQAGRQAVDTKADKTVSQLGGQEHGLKEDSQNKPLRKEALKEAMSCKICFESFTLTHRRLRSFICGHCFCTLCCAELVKHQPVECPACREKPEKNIKDVKDIPIAFNLEDMIQSLNTRELLSEDNKLCDVQLHDSVEEDILPPGNPATDPAECQAGRQAVDTKANQTVSKLCGQEEDILPPGYPATDPAECQAGRQAADTKADQTVSQLGGQEHGQKEDYQKRRLLKKEDILPPEDPATDPAECQAGRQAVDTKADQTVSQLGGQEHGLKEDSQKKTLRKEALKQDILPPWDPATDPAECQAGRQAVDSKADQTVSQLGGQEHGLKEDSQKKSLHKE</sequence>
<proteinExistence type="predicted"/>
<feature type="non-terminal residue" evidence="6">
    <location>
        <position position="354"/>
    </location>
</feature>
<evidence type="ECO:0000256" key="4">
    <source>
        <dbReference type="SAM" id="MobiDB-lite"/>
    </source>
</evidence>
<gene>
    <name evidence="6" type="ORF">MNOR_LOCUS411</name>
</gene>
<dbReference type="InterPro" id="IPR001841">
    <property type="entry name" value="Znf_RING"/>
</dbReference>
<protein>
    <recommendedName>
        <fullName evidence="5">RING-type domain-containing protein</fullName>
    </recommendedName>
</protein>
<dbReference type="InterPro" id="IPR052667">
    <property type="entry name" value="E3_ubiquitin-ligase_RING"/>
</dbReference>
<dbReference type="PROSITE" id="PS50089">
    <property type="entry name" value="ZF_RING_2"/>
    <property type="match status" value="1"/>
</dbReference>
<feature type="region of interest" description="Disordered" evidence="4">
    <location>
        <begin position="155"/>
        <end position="177"/>
    </location>
</feature>
<dbReference type="PANTHER" id="PTHR47156:SF10">
    <property type="entry name" value="E3 UBIQUITIN-PROTEIN LIGASE TRIM-21-RELATED"/>
    <property type="match status" value="1"/>
</dbReference>
<feature type="compositionally biased region" description="Basic and acidic residues" evidence="4">
    <location>
        <begin position="340"/>
        <end position="354"/>
    </location>
</feature>
<dbReference type="EMBL" id="CAXKWB010000090">
    <property type="protein sequence ID" value="CAL4059192.1"/>
    <property type="molecule type" value="Genomic_DNA"/>
</dbReference>
<feature type="compositionally biased region" description="Basic and acidic residues" evidence="4">
    <location>
        <begin position="284"/>
        <end position="301"/>
    </location>
</feature>
<keyword evidence="2" id="KW-0862">Zinc</keyword>
<feature type="region of interest" description="Disordered" evidence="4">
    <location>
        <begin position="1"/>
        <end position="51"/>
    </location>
</feature>
<evidence type="ECO:0000256" key="1">
    <source>
        <dbReference type="ARBA" id="ARBA00022771"/>
    </source>
</evidence>
<dbReference type="InterPro" id="IPR013083">
    <property type="entry name" value="Znf_RING/FYVE/PHD"/>
</dbReference>
<organism evidence="6 7">
    <name type="scientific">Meganyctiphanes norvegica</name>
    <name type="common">Northern krill</name>
    <name type="synonym">Thysanopoda norvegica</name>
    <dbReference type="NCBI Taxonomy" id="48144"/>
    <lineage>
        <taxon>Eukaryota</taxon>
        <taxon>Metazoa</taxon>
        <taxon>Ecdysozoa</taxon>
        <taxon>Arthropoda</taxon>
        <taxon>Crustacea</taxon>
        <taxon>Multicrustacea</taxon>
        <taxon>Malacostraca</taxon>
        <taxon>Eumalacostraca</taxon>
        <taxon>Eucarida</taxon>
        <taxon>Euphausiacea</taxon>
        <taxon>Euphausiidae</taxon>
        <taxon>Meganyctiphanes</taxon>
    </lineage>
</organism>